<organism evidence="3 4">
    <name type="scientific">Ostreococcus tauri</name>
    <name type="common">Marine green alga</name>
    <dbReference type="NCBI Taxonomy" id="70448"/>
    <lineage>
        <taxon>Eukaryota</taxon>
        <taxon>Viridiplantae</taxon>
        <taxon>Chlorophyta</taxon>
        <taxon>Mamiellophyceae</taxon>
        <taxon>Mamiellales</taxon>
        <taxon>Bathycoccaceae</taxon>
        <taxon>Ostreococcus</taxon>
    </lineage>
</organism>
<dbReference type="Gene3D" id="1.10.405.10">
    <property type="entry name" value="Guanine Nucleotide Dissociation Inhibitor, domain 1"/>
    <property type="match status" value="1"/>
</dbReference>
<dbReference type="OrthoDB" id="9446342at2759"/>
<evidence type="ECO:0000313" key="4">
    <source>
        <dbReference type="Proteomes" id="UP000009170"/>
    </source>
</evidence>
<dbReference type="STRING" id="70448.A0A096P994"/>
<dbReference type="Pfam" id="PF00996">
    <property type="entry name" value="GDI"/>
    <property type="match status" value="1"/>
</dbReference>
<name>A0A096P994_OSTTA</name>
<sequence>MDQTYDVVVLGTGLKECLVAGVLSAVERMKVLHVDRNDYYGGESASLNLLQVFEKFAKERAMDKSAIAAKYGRYQDYNIDLIPKYIMGNGLLTKVLVKTGVHQYIQFRAGDGSFVVGKGGKIHKVPANDKEALRSSLMGMFEKLRARSFFVFVQNFVETDPSTHGGYNLHRMPARELYEKFGLAAETVEFIGHALALKTNERYLDEPAVNLVKAVRLYSDSMARFDTGSPYIYPLYGLGELPQGFARLSAVYGGTYMLAKHDVEVVYDEETGRACGVKSEGETAKAKFVVGDPSYFPGKTKVMGQVVRALCLLSHPIPNVNDAESVQIIIPAAQCGRRHDVYVLGAGSSHNVCAKGRYFASVSTTVETNDPQRELEVGLRMLGPIDELFYNVSDVHHPLADGVADGAFISTGYDATTHFETTVRDVIDIYKRITGKDLDLSKDDFTAADTSG</sequence>
<dbReference type="Gene3D" id="3.50.50.60">
    <property type="entry name" value="FAD/NAD(P)-binding domain"/>
    <property type="match status" value="1"/>
</dbReference>
<reference evidence="4" key="1">
    <citation type="journal article" date="2006" name="Proc. Natl. Acad. Sci. U.S.A.">
        <title>Genome analysis of the smallest free-living eukaryote Ostreococcus tauri unveils many unique features.</title>
        <authorList>
            <person name="Derelle E."/>
            <person name="Ferraz C."/>
            <person name="Rombauts S."/>
            <person name="Rouze P."/>
            <person name="Worden A.Z."/>
            <person name="Robbens S."/>
            <person name="Partensky F."/>
            <person name="Degroeve S."/>
            <person name="Echeynie S."/>
            <person name="Cooke R."/>
            <person name="Saeys Y."/>
            <person name="Wuyts J."/>
            <person name="Jabbari K."/>
            <person name="Bowler C."/>
            <person name="Panaud O."/>
            <person name="Piegu B."/>
            <person name="Ball S.G."/>
            <person name="Ral J.-P."/>
            <person name="Bouget F.-Y."/>
            <person name="Piganeau G."/>
            <person name="De Baets B."/>
            <person name="Picard A."/>
            <person name="Delseny M."/>
            <person name="Demaille J."/>
            <person name="Van de Peer Y."/>
            <person name="Moreau H."/>
        </authorList>
    </citation>
    <scope>NUCLEOTIDE SEQUENCE [LARGE SCALE GENOMIC DNA]</scope>
    <source>
        <strain evidence="4">OTTH 0595 / CCAP 157/2 / RCC745</strain>
    </source>
</reference>
<dbReference type="RefSeq" id="XP_022840592.1">
    <property type="nucleotide sequence ID" value="XM_022983642.1"/>
</dbReference>
<dbReference type="PANTHER" id="PTHR11787:SF8">
    <property type="entry name" value="RAB GDP DISSOCIATION INHIBITOR"/>
    <property type="match status" value="1"/>
</dbReference>
<dbReference type="InterPro" id="IPR000806">
    <property type="entry name" value="RabGDI"/>
</dbReference>
<dbReference type="FunCoup" id="A0A096P994">
    <property type="interactions" value="1847"/>
</dbReference>
<dbReference type="PRINTS" id="PR00891">
    <property type="entry name" value="RABGDIREP"/>
</dbReference>
<dbReference type="InParanoid" id="A0A096P994"/>
<comment type="caution">
    <text evidence="3">The sequence shown here is derived from an EMBL/GenBank/DDBJ whole genome shotgun (WGS) entry which is preliminary data.</text>
</comment>
<dbReference type="FunFam" id="1.10.405.10:FF:000011">
    <property type="entry name" value="Rab GDP dissociation inhibitor"/>
    <property type="match status" value="1"/>
</dbReference>
<dbReference type="GO" id="GO:0005093">
    <property type="term" value="F:Rab GDP-dissociation inhibitor activity"/>
    <property type="evidence" value="ECO:0007669"/>
    <property type="project" value="InterPro"/>
</dbReference>
<dbReference type="GO" id="GO:0015031">
    <property type="term" value="P:protein transport"/>
    <property type="evidence" value="ECO:0007669"/>
    <property type="project" value="InterPro"/>
</dbReference>
<dbReference type="Gene3D" id="3.30.519.10">
    <property type="entry name" value="Guanine Nucleotide Dissociation Inhibitor, domain 2"/>
    <property type="match status" value="1"/>
</dbReference>
<reference evidence="3 4" key="2">
    <citation type="journal article" date="2014" name="BMC Genomics">
        <title>An improved genome of the model marine alga Ostreococcus tauri unfolds by assessing Illumina de novo assemblies.</title>
        <authorList>
            <person name="Blanc-Mathieu R."/>
            <person name="Verhelst B."/>
            <person name="Derelle E."/>
            <person name="Rombauts S."/>
            <person name="Bouget F.Y."/>
            <person name="Carre I."/>
            <person name="Chateau A."/>
            <person name="Eyre-Walker A."/>
            <person name="Grimsley N."/>
            <person name="Moreau H."/>
            <person name="Piegu B."/>
            <person name="Rivals E."/>
            <person name="Schackwitz W."/>
            <person name="Van de Peer Y."/>
            <person name="Piganeau G."/>
        </authorList>
    </citation>
    <scope>NUCLEOTIDE SEQUENCE [LARGE SCALE GENOMIC DNA]</scope>
    <source>
        <strain evidence="4">OTTH 0595 / CCAP 157/2 / RCC745</strain>
    </source>
</reference>
<dbReference type="GO" id="GO:0005737">
    <property type="term" value="C:cytoplasm"/>
    <property type="evidence" value="ECO:0007669"/>
    <property type="project" value="TreeGrafter"/>
</dbReference>
<gene>
    <name evidence="3" type="ORF">OT_ostta18g01940</name>
</gene>
<dbReference type="PANTHER" id="PTHR11787">
    <property type="entry name" value="RAB GDP-DISSOCIATION INHIBITOR"/>
    <property type="match status" value="1"/>
</dbReference>
<protein>
    <recommendedName>
        <fullName evidence="2">Guanosine nucleotide diphosphate dissociation inhibitor</fullName>
    </recommendedName>
</protein>
<dbReference type="KEGG" id="ota:OT_ostta18g01940"/>
<evidence type="ECO:0000313" key="3">
    <source>
        <dbReference type="EMBL" id="CEG00803.1"/>
    </source>
</evidence>
<evidence type="ECO:0000256" key="1">
    <source>
        <dbReference type="ARBA" id="ARBA00005593"/>
    </source>
</evidence>
<proteinExistence type="inferred from homology"/>
<evidence type="ECO:0000256" key="2">
    <source>
        <dbReference type="RuleBase" id="RU363124"/>
    </source>
</evidence>
<dbReference type="SUPFAM" id="SSF51905">
    <property type="entry name" value="FAD/NAD(P)-binding domain"/>
    <property type="match status" value="2"/>
</dbReference>
<dbReference type="AlphaFoldDB" id="A0A096P994"/>
<dbReference type="InterPro" id="IPR018203">
    <property type="entry name" value="GDP_dissociation_inhibitor"/>
</dbReference>
<dbReference type="GeneID" id="9838383"/>
<dbReference type="GO" id="GO:0016192">
    <property type="term" value="P:vesicle-mediated transport"/>
    <property type="evidence" value="ECO:0007669"/>
    <property type="project" value="TreeGrafter"/>
</dbReference>
<keyword evidence="4" id="KW-1185">Reference proteome</keyword>
<dbReference type="GO" id="GO:0007264">
    <property type="term" value="P:small GTPase-mediated signal transduction"/>
    <property type="evidence" value="ECO:0007669"/>
    <property type="project" value="InterPro"/>
</dbReference>
<dbReference type="InterPro" id="IPR036188">
    <property type="entry name" value="FAD/NAD-bd_sf"/>
</dbReference>
<dbReference type="EMBL" id="CAID01000018">
    <property type="protein sequence ID" value="CEG00803.1"/>
    <property type="molecule type" value="Genomic_DNA"/>
</dbReference>
<accession>A0A096P994</accession>
<comment type="similarity">
    <text evidence="1 2">Belongs to the Rab GDI family.</text>
</comment>
<dbReference type="Proteomes" id="UP000009170">
    <property type="component" value="Unassembled WGS sequence"/>
</dbReference>
<dbReference type="PRINTS" id="PR00892">
    <property type="entry name" value="RABGDI"/>
</dbReference>